<feature type="transmembrane region" description="Helical" evidence="8">
    <location>
        <begin position="203"/>
        <end position="225"/>
    </location>
</feature>
<feature type="transmembrane region" description="Helical" evidence="8">
    <location>
        <begin position="447"/>
        <end position="467"/>
    </location>
</feature>
<feature type="transmembrane region" description="Helical" evidence="8">
    <location>
        <begin position="65"/>
        <end position="81"/>
    </location>
</feature>
<sequence length="570" mass="65353">MSERKKAVWFLMILGALVIIPFLGETIFYSKGEPREAIVAYTMLESGNWILPLNYGTDMAYKPPFLYWCIAFFSAILGGVTEFSSRLPSAVFFLAMLWVFFDFFAKRKDVKTAFLASILLLTSFEVHRAAVACRLDMVQVSLIVISLLLLYRWDEKKCHTVPWLAILLMACGSLTKGPVGSIFPCMVIGVYQLMRGRSFWKTFSSLAGIGLLSLVPLAIWFWAAYRQGGTEFSDLMLEENTGRFFRKMSYASHENPLWYNFLTLIWGWIPWTLVMLLSLFCLKWKNMRWLPEGNSFGQRLKNVWTKFCNQSPLQLFTWLAILLIFIFYCIPKSKRSVYLLPIYPFMAVLMAEYLLALVQRGAKVFKVSAIIFASLALLLTAVFISVRLGLIPDSVFGTGRHAAENVAFMHALEEVSLSIPKWCLVVLPLIAAVCTWMGVVKRTGAYSLLYSIAGCILCIFVSLDSVYQPTVLAVKSDKNLVAQIRKVVPQGTVYSYDYMSFYGANYYMDDQMRHFEKELPSEGFVVSSENMNKQLLEEFSDTYEFEEVFLTEKRSCDLRARIYMYKFKKK</sequence>
<evidence type="ECO:0000256" key="1">
    <source>
        <dbReference type="ARBA" id="ARBA00004651"/>
    </source>
</evidence>
<evidence type="ECO:0000259" key="9">
    <source>
        <dbReference type="Pfam" id="PF13231"/>
    </source>
</evidence>
<dbReference type="RefSeq" id="WP_025831728.1">
    <property type="nucleotide sequence ID" value="NZ_FQZN01000027.1"/>
</dbReference>
<comment type="subcellular location">
    <subcellularLocation>
        <location evidence="1">Cell membrane</location>
        <topology evidence="1">Multi-pass membrane protein</topology>
    </subcellularLocation>
</comment>
<dbReference type="InterPro" id="IPR050297">
    <property type="entry name" value="LipidA_mod_glycosyltrf_83"/>
</dbReference>
<feature type="domain" description="Glycosyltransferase RgtA/B/C/D-like" evidence="9">
    <location>
        <begin position="62"/>
        <end position="220"/>
    </location>
</feature>
<dbReference type="Proteomes" id="UP000184192">
    <property type="component" value="Unassembled WGS sequence"/>
</dbReference>
<evidence type="ECO:0000256" key="3">
    <source>
        <dbReference type="ARBA" id="ARBA00022676"/>
    </source>
</evidence>
<evidence type="ECO:0000256" key="4">
    <source>
        <dbReference type="ARBA" id="ARBA00022679"/>
    </source>
</evidence>
<name>A0A1M6J801_9BACE</name>
<evidence type="ECO:0000313" key="11">
    <source>
        <dbReference type="Proteomes" id="UP000184192"/>
    </source>
</evidence>
<dbReference type="PANTHER" id="PTHR33908:SF3">
    <property type="entry name" value="UNDECAPRENYL PHOSPHATE-ALPHA-4-AMINO-4-DEOXY-L-ARABINOSE ARABINOSYL TRANSFERASE"/>
    <property type="match status" value="1"/>
</dbReference>
<dbReference type="GO" id="GO:0016763">
    <property type="term" value="F:pentosyltransferase activity"/>
    <property type="evidence" value="ECO:0007669"/>
    <property type="project" value="TreeGrafter"/>
</dbReference>
<keyword evidence="7 8" id="KW-0472">Membrane</keyword>
<feature type="transmembrane region" description="Helical" evidence="8">
    <location>
        <begin position="7"/>
        <end position="24"/>
    </location>
</feature>
<evidence type="ECO:0000256" key="2">
    <source>
        <dbReference type="ARBA" id="ARBA00022475"/>
    </source>
</evidence>
<gene>
    <name evidence="10" type="ORF">SAMN05444350_12739</name>
</gene>
<keyword evidence="2" id="KW-1003">Cell membrane</keyword>
<evidence type="ECO:0000256" key="8">
    <source>
        <dbReference type="SAM" id="Phobius"/>
    </source>
</evidence>
<feature type="transmembrane region" description="Helical" evidence="8">
    <location>
        <begin position="257"/>
        <end position="282"/>
    </location>
</feature>
<feature type="transmembrane region" description="Helical" evidence="8">
    <location>
        <begin position="87"/>
        <end position="105"/>
    </location>
</feature>
<keyword evidence="4 10" id="KW-0808">Transferase</keyword>
<dbReference type="EMBL" id="FQZN01000027">
    <property type="protein sequence ID" value="SHJ42804.1"/>
    <property type="molecule type" value="Genomic_DNA"/>
</dbReference>
<dbReference type="InterPro" id="IPR038731">
    <property type="entry name" value="RgtA/B/C-like"/>
</dbReference>
<dbReference type="eggNOG" id="COG1807">
    <property type="taxonomic scope" value="Bacteria"/>
</dbReference>
<feature type="transmembrane region" description="Helical" evidence="8">
    <location>
        <begin position="419"/>
        <end position="440"/>
    </location>
</feature>
<keyword evidence="5 8" id="KW-0812">Transmembrane</keyword>
<evidence type="ECO:0000256" key="5">
    <source>
        <dbReference type="ARBA" id="ARBA00022692"/>
    </source>
</evidence>
<dbReference type="Pfam" id="PF13231">
    <property type="entry name" value="PMT_2"/>
    <property type="match status" value="1"/>
</dbReference>
<proteinExistence type="predicted"/>
<reference evidence="11" key="1">
    <citation type="submission" date="2016-11" db="EMBL/GenBank/DDBJ databases">
        <authorList>
            <person name="Varghese N."/>
            <person name="Submissions S."/>
        </authorList>
    </citation>
    <scope>NUCLEOTIDE SEQUENCE [LARGE SCALE GENOMIC DNA]</scope>
    <source>
        <strain evidence="11">DSM 26884</strain>
    </source>
</reference>
<dbReference type="AlphaFoldDB" id="A0A1M6J801"/>
<dbReference type="GO" id="GO:0005886">
    <property type="term" value="C:plasma membrane"/>
    <property type="evidence" value="ECO:0007669"/>
    <property type="project" value="UniProtKB-SubCell"/>
</dbReference>
<feature type="transmembrane region" description="Helical" evidence="8">
    <location>
        <begin position="313"/>
        <end position="331"/>
    </location>
</feature>
<organism evidence="10 11">
    <name type="scientific">Bacteroides stercorirosoris</name>
    <dbReference type="NCBI Taxonomy" id="871324"/>
    <lineage>
        <taxon>Bacteria</taxon>
        <taxon>Pseudomonadati</taxon>
        <taxon>Bacteroidota</taxon>
        <taxon>Bacteroidia</taxon>
        <taxon>Bacteroidales</taxon>
        <taxon>Bacteroidaceae</taxon>
        <taxon>Bacteroides</taxon>
    </lineage>
</organism>
<accession>A0A1M6J801</accession>
<keyword evidence="11" id="KW-1185">Reference proteome</keyword>
<protein>
    <submittedName>
        <fullName evidence="10">Dolichyl-phosphate-mannose-protein mannosyltransferase</fullName>
    </submittedName>
</protein>
<dbReference type="GeneID" id="92713821"/>
<dbReference type="GO" id="GO:0010041">
    <property type="term" value="P:response to iron(III) ion"/>
    <property type="evidence" value="ECO:0007669"/>
    <property type="project" value="TreeGrafter"/>
</dbReference>
<evidence type="ECO:0000313" key="10">
    <source>
        <dbReference type="EMBL" id="SHJ42804.1"/>
    </source>
</evidence>
<evidence type="ECO:0000256" key="7">
    <source>
        <dbReference type="ARBA" id="ARBA00023136"/>
    </source>
</evidence>
<feature type="transmembrane region" description="Helical" evidence="8">
    <location>
        <begin position="337"/>
        <end position="358"/>
    </location>
</feature>
<keyword evidence="3 10" id="KW-0328">Glycosyltransferase</keyword>
<evidence type="ECO:0000256" key="6">
    <source>
        <dbReference type="ARBA" id="ARBA00022989"/>
    </source>
</evidence>
<dbReference type="GO" id="GO:0009103">
    <property type="term" value="P:lipopolysaccharide biosynthetic process"/>
    <property type="evidence" value="ECO:0007669"/>
    <property type="project" value="UniProtKB-ARBA"/>
</dbReference>
<dbReference type="PANTHER" id="PTHR33908">
    <property type="entry name" value="MANNOSYLTRANSFERASE YKCB-RELATED"/>
    <property type="match status" value="1"/>
</dbReference>
<feature type="transmembrane region" description="Helical" evidence="8">
    <location>
        <begin position="163"/>
        <end position="191"/>
    </location>
</feature>
<keyword evidence="6 8" id="KW-1133">Transmembrane helix</keyword>
<feature type="transmembrane region" description="Helical" evidence="8">
    <location>
        <begin position="370"/>
        <end position="390"/>
    </location>
</feature>